<comment type="caution">
    <text evidence="1">The sequence shown here is derived from an EMBL/GenBank/DDBJ whole genome shotgun (WGS) entry which is preliminary data.</text>
</comment>
<dbReference type="EMBL" id="JBHSFP010000016">
    <property type="protein sequence ID" value="MFC4533521.1"/>
    <property type="molecule type" value="Genomic_DNA"/>
</dbReference>
<protein>
    <submittedName>
        <fullName evidence="1">Alpha/beta hydrolase</fullName>
    </submittedName>
</protein>
<dbReference type="RefSeq" id="WP_380843065.1">
    <property type="nucleotide sequence ID" value="NZ_JBHSFP010000016.1"/>
</dbReference>
<evidence type="ECO:0000313" key="1">
    <source>
        <dbReference type="EMBL" id="MFC4533521.1"/>
    </source>
</evidence>
<accession>A0ABV9CKH6</accession>
<dbReference type="InterPro" id="IPR050583">
    <property type="entry name" value="Mycobacterial_A85_antigen"/>
</dbReference>
<dbReference type="PANTHER" id="PTHR48098:SF6">
    <property type="entry name" value="FERRI-BACILLIBACTIN ESTERASE BESA"/>
    <property type="match status" value="1"/>
</dbReference>
<dbReference type="Pfam" id="PF00756">
    <property type="entry name" value="Esterase"/>
    <property type="match status" value="1"/>
</dbReference>
<organism evidence="1 2">
    <name type="scientific">Sphaerisporangium dianthi</name>
    <dbReference type="NCBI Taxonomy" id="1436120"/>
    <lineage>
        <taxon>Bacteria</taxon>
        <taxon>Bacillati</taxon>
        <taxon>Actinomycetota</taxon>
        <taxon>Actinomycetes</taxon>
        <taxon>Streptosporangiales</taxon>
        <taxon>Streptosporangiaceae</taxon>
        <taxon>Sphaerisporangium</taxon>
    </lineage>
</organism>
<evidence type="ECO:0000313" key="2">
    <source>
        <dbReference type="Proteomes" id="UP001596004"/>
    </source>
</evidence>
<dbReference type="SUPFAM" id="SSF53474">
    <property type="entry name" value="alpha/beta-Hydrolases"/>
    <property type="match status" value="1"/>
</dbReference>
<reference evidence="2" key="1">
    <citation type="journal article" date="2019" name="Int. J. Syst. Evol. Microbiol.">
        <title>The Global Catalogue of Microorganisms (GCM) 10K type strain sequencing project: providing services to taxonomists for standard genome sequencing and annotation.</title>
        <authorList>
            <consortium name="The Broad Institute Genomics Platform"/>
            <consortium name="The Broad Institute Genome Sequencing Center for Infectious Disease"/>
            <person name="Wu L."/>
            <person name="Ma J."/>
        </authorList>
    </citation>
    <scope>NUCLEOTIDE SEQUENCE [LARGE SCALE GENOMIC DNA]</scope>
    <source>
        <strain evidence="2">CGMCC 4.7132</strain>
    </source>
</reference>
<dbReference type="Gene3D" id="3.40.50.1820">
    <property type="entry name" value="alpha/beta hydrolase"/>
    <property type="match status" value="1"/>
</dbReference>
<dbReference type="PANTHER" id="PTHR48098">
    <property type="entry name" value="ENTEROCHELIN ESTERASE-RELATED"/>
    <property type="match status" value="1"/>
</dbReference>
<proteinExistence type="predicted"/>
<dbReference type="InterPro" id="IPR000801">
    <property type="entry name" value="Esterase-like"/>
</dbReference>
<keyword evidence="2" id="KW-1185">Reference proteome</keyword>
<gene>
    <name evidence="1" type="ORF">ACFO60_22350</name>
</gene>
<dbReference type="Proteomes" id="UP001596004">
    <property type="component" value="Unassembled WGS sequence"/>
</dbReference>
<dbReference type="GO" id="GO:0016787">
    <property type="term" value="F:hydrolase activity"/>
    <property type="evidence" value="ECO:0007669"/>
    <property type="project" value="UniProtKB-KW"/>
</dbReference>
<dbReference type="InterPro" id="IPR029058">
    <property type="entry name" value="AB_hydrolase_fold"/>
</dbReference>
<name>A0ABV9CKH6_9ACTN</name>
<keyword evidence="1" id="KW-0378">Hydrolase</keyword>
<sequence>MLPWQADLSGRLDEHVFDSELLRGNPLKDPHQRPLWVYVPPGYDDEPDRRYPAVYVIQGYTGHVAMWRNRTPFRIPFTEAADQVFAREEAPSVIVVYVDAWTGYGGSQFVDSPGTGRYHSYLCDEVVPWVDANYRTLAGRDHRAITGKSSGGFGSMITPMLRPDLFGALATHAGDTLYEYCYLPEFGDAVRHLRSYDGDIGRWWESFQKRTAFTDPADGTLLGVLGCSAAFSAAQDGTPVLPFDPHTGVIRQEAWQRWLDWDPVRMVPRYAEALRSMRAVWIDAGTRDEFKLDIGAQAFRQALLDNGVPEEIIHFELFDAGHGSIDYRYPLSLAWLAERIQPAAHGAAPEDG</sequence>